<feature type="transmembrane region" description="Helical" evidence="1">
    <location>
        <begin position="919"/>
        <end position="941"/>
    </location>
</feature>
<dbReference type="EMBL" id="VMNH01000022">
    <property type="protein sequence ID" value="TVO71205.1"/>
    <property type="molecule type" value="Genomic_DNA"/>
</dbReference>
<feature type="transmembrane region" description="Helical" evidence="1">
    <location>
        <begin position="12"/>
        <end position="30"/>
    </location>
</feature>
<dbReference type="GO" id="GO:0042910">
    <property type="term" value="F:xenobiotic transmembrane transporter activity"/>
    <property type="evidence" value="ECO:0007669"/>
    <property type="project" value="TreeGrafter"/>
</dbReference>
<dbReference type="SUPFAM" id="SSF82693">
    <property type="entry name" value="Multidrug efflux transporter AcrB pore domain, PN1, PN2, PC1 and PC2 subdomains"/>
    <property type="match status" value="2"/>
</dbReference>
<dbReference type="GO" id="GO:0005886">
    <property type="term" value="C:plasma membrane"/>
    <property type="evidence" value="ECO:0007669"/>
    <property type="project" value="TreeGrafter"/>
</dbReference>
<dbReference type="Gene3D" id="3.30.70.1430">
    <property type="entry name" value="Multidrug efflux transporter AcrB pore domain"/>
    <property type="match status" value="2"/>
</dbReference>
<keyword evidence="3" id="KW-1185">Reference proteome</keyword>
<protein>
    <submittedName>
        <fullName evidence="2">Efflux RND transporter permease subunit</fullName>
    </submittedName>
</protein>
<dbReference type="Pfam" id="PF00873">
    <property type="entry name" value="ACR_tran"/>
    <property type="match status" value="1"/>
</dbReference>
<proteinExistence type="predicted"/>
<keyword evidence="1" id="KW-0812">Transmembrane</keyword>
<gene>
    <name evidence="2" type="ORF">FHP88_14350</name>
</gene>
<sequence>MIAYFVRHPTAANLLMVALMILGLVTLPKLQRDTFPIVPPTEVEVRIPYPGATPAEVEEGICLRSEEALDTLSQLREVRCDARENLAILTVQIEEGGDMDAFHTDVKAQIESIATFPDKVETPAIEVLERVAVVAGVMITGELKAEDLKAYAEQVKTRFKLDRRIAQVRILGFSEQEIVIEIPAEVQQRYSLGIAQIKSAIERQSIDLPAGTVQSDEGDLVVRFAEQRRTPREFRDLVLVSGQTGGVVRLGDVATIRTAFEKAEEKILFNGRRGALLEISKNYTQDSLRVMDAIQENLQRERGMAPRGVQLEISQDVTSNIRDRLRILLENGLQGLVLVFLTLWAFFSLRYSFWVAMGLPVSFLGAIFFMHLFGYTLNMMTMVALLVAIGLLMDDAIVISENIAAQIRKGRSTLEAAVEGTRQVLPGVLSSFLTTVMVVGPLAFMAGKMGEVLKYIPAVLVIALAVSLIEAFLILPAHLHHSLGHLARQRRSSFHTRFDRWFSGVQDRRFGPLLERAVRQPYLTAGLLLGLVILSFAMIPAGVLKYRALPVLESDVIQARVLLPQGTPLRRTEAVVQRLVTELKALDETFSGRQKGGTRLVKNVSILFNTNADAQESGPHLATVSADLLAAEERVGTIPEMLDDWRERVGELPDVLSLKFTDRERGVAGKAIDIRLQGSKPEMLKQASLELQHWLGGFRGVLDLSDDLRPGKPELRIRLREVAGSLGVSARDIADEVRAAIHGATDLDVRIGSSAYDVVVRLAAADIIGIDDLHYLPVRSQNGQLVPLSAVAEIQTTRGFSRIHRVNGQRTVTIQGALDTEVANAQELMGITKAQFLPEMKQKYPGVRVAFVGQGKESATTGSSLQTNILIGLVGVFIILSFQFRSYLQPIAVLLAIPTGLIGVVWGHLLMGLELSMPSLVGLATLTGIVVNDSILLVSFIKEKHASGMVMIEAVQLAAHDRFRAIILTSITTIVGLLPLLLESSTQAQFLIPLVASLAFGLLSATVLSLFLLPACFVIFEELDWFKRTNTEVEQLVDSSQAP</sequence>
<keyword evidence="1" id="KW-0472">Membrane</keyword>
<dbReference type="Proteomes" id="UP000316649">
    <property type="component" value="Unassembled WGS sequence"/>
</dbReference>
<accession>A0A558DKI5</accession>
<feature type="transmembrane region" description="Helical" evidence="1">
    <location>
        <begin position="327"/>
        <end position="346"/>
    </location>
</feature>
<dbReference type="Gene3D" id="3.30.70.1320">
    <property type="entry name" value="Multidrug efflux transporter AcrB pore domain like"/>
    <property type="match status" value="1"/>
</dbReference>
<feature type="transmembrane region" description="Helical" evidence="1">
    <location>
        <begin position="353"/>
        <end position="373"/>
    </location>
</feature>
<dbReference type="SUPFAM" id="SSF82714">
    <property type="entry name" value="Multidrug efflux transporter AcrB TolC docking domain, DN and DC subdomains"/>
    <property type="match status" value="2"/>
</dbReference>
<feature type="transmembrane region" description="Helical" evidence="1">
    <location>
        <begin position="891"/>
        <end position="913"/>
    </location>
</feature>
<dbReference type="InterPro" id="IPR027463">
    <property type="entry name" value="AcrB_DN_DC_subdom"/>
</dbReference>
<feature type="transmembrane region" description="Helical" evidence="1">
    <location>
        <begin position="994"/>
        <end position="1020"/>
    </location>
</feature>
<evidence type="ECO:0000313" key="3">
    <source>
        <dbReference type="Proteomes" id="UP000316649"/>
    </source>
</evidence>
<dbReference type="Gene3D" id="3.30.70.1440">
    <property type="entry name" value="Multidrug efflux transporter AcrB pore domain"/>
    <property type="match status" value="1"/>
</dbReference>
<keyword evidence="1" id="KW-1133">Transmembrane helix</keyword>
<feature type="transmembrane region" description="Helical" evidence="1">
    <location>
        <begin position="522"/>
        <end position="544"/>
    </location>
</feature>
<dbReference type="SUPFAM" id="SSF82866">
    <property type="entry name" value="Multidrug efflux transporter AcrB transmembrane domain"/>
    <property type="match status" value="2"/>
</dbReference>
<dbReference type="OrthoDB" id="5287122at2"/>
<name>A0A558DKI5_9GAMM</name>
<feature type="transmembrane region" description="Helical" evidence="1">
    <location>
        <begin position="424"/>
        <end position="446"/>
    </location>
</feature>
<evidence type="ECO:0000256" key="1">
    <source>
        <dbReference type="SAM" id="Phobius"/>
    </source>
</evidence>
<feature type="transmembrane region" description="Helical" evidence="1">
    <location>
        <begin position="452"/>
        <end position="475"/>
    </location>
</feature>
<dbReference type="PRINTS" id="PR00702">
    <property type="entry name" value="ACRIFLAVINRP"/>
</dbReference>
<comment type="caution">
    <text evidence="2">The sequence shown here is derived from an EMBL/GenBank/DDBJ whole genome shotgun (WGS) entry which is preliminary data.</text>
</comment>
<dbReference type="Gene3D" id="1.20.1640.10">
    <property type="entry name" value="Multidrug efflux transporter AcrB transmembrane domain"/>
    <property type="match status" value="2"/>
</dbReference>
<organism evidence="2 3">
    <name type="scientific">Sedimenticola selenatireducens</name>
    <dbReference type="NCBI Taxonomy" id="191960"/>
    <lineage>
        <taxon>Bacteria</taxon>
        <taxon>Pseudomonadati</taxon>
        <taxon>Pseudomonadota</taxon>
        <taxon>Gammaproteobacteria</taxon>
        <taxon>Chromatiales</taxon>
        <taxon>Sedimenticolaceae</taxon>
        <taxon>Sedimenticola</taxon>
    </lineage>
</organism>
<dbReference type="Gene3D" id="3.30.2090.10">
    <property type="entry name" value="Multidrug efflux transporter AcrB TolC docking domain, DN and DC subdomains"/>
    <property type="match status" value="2"/>
</dbReference>
<dbReference type="RefSeq" id="WP_144359784.1">
    <property type="nucleotide sequence ID" value="NZ_VMNH01000022.1"/>
</dbReference>
<dbReference type="PANTHER" id="PTHR32063">
    <property type="match status" value="1"/>
</dbReference>
<feature type="transmembrane region" description="Helical" evidence="1">
    <location>
        <begin position="962"/>
        <end position="982"/>
    </location>
</feature>
<dbReference type="InterPro" id="IPR001036">
    <property type="entry name" value="Acrflvin-R"/>
</dbReference>
<dbReference type="PANTHER" id="PTHR32063:SF33">
    <property type="entry name" value="RND SUPERFAMILY EFFLUX PUMP PERMEASE COMPONENT"/>
    <property type="match status" value="1"/>
</dbReference>
<reference evidence="2 3" key="1">
    <citation type="submission" date="2019-07" db="EMBL/GenBank/DDBJ databases">
        <title>The pathways for chlorine oxyanion respiration interact through the shared metabolite chlorate.</title>
        <authorList>
            <person name="Barnum T.P."/>
            <person name="Cheng Y."/>
            <person name="Hill K.A."/>
            <person name="Lucas L.N."/>
            <person name="Carlson H.K."/>
            <person name="Coates J.D."/>
        </authorList>
    </citation>
    <scope>NUCLEOTIDE SEQUENCE [LARGE SCALE GENOMIC DNA]</scope>
    <source>
        <strain evidence="2 3">BK-1</strain>
    </source>
</reference>
<evidence type="ECO:0000313" key="2">
    <source>
        <dbReference type="EMBL" id="TVO71205.1"/>
    </source>
</evidence>
<feature type="transmembrane region" description="Helical" evidence="1">
    <location>
        <begin position="865"/>
        <end position="884"/>
    </location>
</feature>
<dbReference type="AlphaFoldDB" id="A0A558DKI5"/>